<dbReference type="RefSeq" id="WP_328983995.1">
    <property type="nucleotide sequence ID" value="NZ_CP121472.1"/>
</dbReference>
<evidence type="ECO:0000313" key="3">
    <source>
        <dbReference type="EMBL" id="WPL18219.1"/>
    </source>
</evidence>
<organism evidence="3 4">
    <name type="scientific">Thiorhodovibrio winogradskyi</name>
    <dbReference type="NCBI Taxonomy" id="77007"/>
    <lineage>
        <taxon>Bacteria</taxon>
        <taxon>Pseudomonadati</taxon>
        <taxon>Pseudomonadota</taxon>
        <taxon>Gammaproteobacteria</taxon>
        <taxon>Chromatiales</taxon>
        <taxon>Chromatiaceae</taxon>
        <taxon>Thiorhodovibrio</taxon>
    </lineage>
</organism>
<feature type="transmembrane region" description="Helical" evidence="1">
    <location>
        <begin position="38"/>
        <end position="60"/>
    </location>
</feature>
<name>A0ABZ0SCE3_9GAMM</name>
<keyword evidence="1" id="KW-1133">Transmembrane helix</keyword>
<sequence>MMRFDYKQPNIGNVDTLIRAITGALMIIAAFLGGGWVVAVIGAVVLATAYFRFCPFYALFNFRSNKKPVEASE</sequence>
<proteinExistence type="predicted"/>
<evidence type="ECO:0000313" key="4">
    <source>
        <dbReference type="Proteomes" id="UP001432180"/>
    </source>
</evidence>
<dbReference type="InterPro" id="IPR021309">
    <property type="entry name" value="YgaP-like_TM"/>
</dbReference>
<gene>
    <name evidence="3" type="ORF">Thiowin_03278</name>
</gene>
<keyword evidence="1" id="KW-0812">Transmembrane</keyword>
<reference evidence="3 4" key="1">
    <citation type="journal article" date="2023" name="Microorganisms">
        <title>Thiorhodovibrio frisius and Trv. litoralis spp. nov., Two Novel Members from a Clade of Fastidious Purple Sulfur Bacteria That Exhibit Unique Red-Shifted Light-Harvesting Capabilities.</title>
        <authorList>
            <person name="Methner A."/>
            <person name="Kuzyk S.B."/>
            <person name="Petersen J."/>
            <person name="Bauer S."/>
            <person name="Brinkmann H."/>
            <person name="Sichau K."/>
            <person name="Wanner G."/>
            <person name="Wolf J."/>
            <person name="Neumann-Schaal M."/>
            <person name="Henke P."/>
            <person name="Tank M."/>
            <person name="Sproer C."/>
            <person name="Bunk B."/>
            <person name="Overmann J."/>
        </authorList>
    </citation>
    <scope>NUCLEOTIDE SEQUENCE [LARGE SCALE GENOMIC DNA]</scope>
    <source>
        <strain evidence="3 4">DSM 6702</strain>
    </source>
</reference>
<dbReference type="Pfam" id="PF11127">
    <property type="entry name" value="YgaP-like_TM"/>
    <property type="match status" value="1"/>
</dbReference>
<evidence type="ECO:0000256" key="1">
    <source>
        <dbReference type="SAM" id="Phobius"/>
    </source>
</evidence>
<dbReference type="Proteomes" id="UP001432180">
    <property type="component" value="Chromosome"/>
</dbReference>
<keyword evidence="4" id="KW-1185">Reference proteome</keyword>
<feature type="domain" description="Inner membrane protein YgaP-like transmembrane" evidence="2">
    <location>
        <begin position="8"/>
        <end position="67"/>
    </location>
</feature>
<keyword evidence="1" id="KW-0472">Membrane</keyword>
<dbReference type="EMBL" id="CP121472">
    <property type="protein sequence ID" value="WPL18219.1"/>
    <property type="molecule type" value="Genomic_DNA"/>
</dbReference>
<protein>
    <recommendedName>
        <fullName evidence="2">Inner membrane protein YgaP-like transmembrane domain-containing protein</fullName>
    </recommendedName>
</protein>
<accession>A0ABZ0SCE3</accession>
<evidence type="ECO:0000259" key="2">
    <source>
        <dbReference type="Pfam" id="PF11127"/>
    </source>
</evidence>